<feature type="repeat" description="ANK" evidence="3">
    <location>
        <begin position="131"/>
        <end position="163"/>
    </location>
</feature>
<dbReference type="PANTHER" id="PTHR24198:SF165">
    <property type="entry name" value="ANKYRIN REPEAT-CONTAINING PROTEIN-RELATED"/>
    <property type="match status" value="1"/>
</dbReference>
<gene>
    <name evidence="4" type="ORF">sscle_02g013300</name>
</gene>
<dbReference type="InterPro" id="IPR002110">
    <property type="entry name" value="Ankyrin_rpt"/>
</dbReference>
<dbReference type="Pfam" id="PF12796">
    <property type="entry name" value="Ank_2"/>
    <property type="match status" value="1"/>
</dbReference>
<organism evidence="4 5">
    <name type="scientific">Sclerotinia sclerotiorum (strain ATCC 18683 / 1980 / Ss-1)</name>
    <name type="common">White mold</name>
    <name type="synonym">Whetzelinia sclerotiorum</name>
    <dbReference type="NCBI Taxonomy" id="665079"/>
    <lineage>
        <taxon>Eukaryota</taxon>
        <taxon>Fungi</taxon>
        <taxon>Dikarya</taxon>
        <taxon>Ascomycota</taxon>
        <taxon>Pezizomycotina</taxon>
        <taxon>Leotiomycetes</taxon>
        <taxon>Helotiales</taxon>
        <taxon>Sclerotiniaceae</taxon>
        <taxon>Sclerotinia</taxon>
    </lineage>
</organism>
<dbReference type="SUPFAM" id="SSF48403">
    <property type="entry name" value="Ankyrin repeat"/>
    <property type="match status" value="1"/>
</dbReference>
<dbReference type="PROSITE" id="PS50297">
    <property type="entry name" value="ANK_REP_REGION"/>
    <property type="match status" value="2"/>
</dbReference>
<evidence type="ECO:0000313" key="5">
    <source>
        <dbReference type="Proteomes" id="UP000177798"/>
    </source>
</evidence>
<evidence type="ECO:0008006" key="6">
    <source>
        <dbReference type="Google" id="ProtNLM"/>
    </source>
</evidence>
<dbReference type="Proteomes" id="UP000177798">
    <property type="component" value="Chromosome 2"/>
</dbReference>
<dbReference type="PROSITE" id="PS50088">
    <property type="entry name" value="ANK_REPEAT"/>
    <property type="match status" value="2"/>
</dbReference>
<dbReference type="KEGG" id="ssl:SS1G_12730"/>
<evidence type="ECO:0000256" key="2">
    <source>
        <dbReference type="ARBA" id="ARBA00023043"/>
    </source>
</evidence>
<sequence length="238" mass="26798">MIYTLLNRSLDARGSDILNPKCNKPLQQVIHETVSFIIHEKYSRSTYSKNDASLYEFLDWTLSTFLYNLEELNGVILGEASEAGKEHLVKLLLATDGIKIDFQDYHGRSPLQRAFRGGHRVISRLLIEAITQQNNFHYPVLYGKTTIVKLLIENGADIKARDIEGQTPLSLAIRNGKTDVVNLLLREGAKPEAKDKSGIIKVLQVSNICMFSAFSSIFSILRVFLILQAPVYIWSQGS</sequence>
<dbReference type="EMBL" id="CP017815">
    <property type="protein sequence ID" value="APA06560.1"/>
    <property type="molecule type" value="Genomic_DNA"/>
</dbReference>
<dbReference type="SMART" id="SM00248">
    <property type="entry name" value="ANK"/>
    <property type="match status" value="3"/>
</dbReference>
<name>A0A1D9PV49_SCLS1</name>
<dbReference type="InterPro" id="IPR036770">
    <property type="entry name" value="Ankyrin_rpt-contain_sf"/>
</dbReference>
<evidence type="ECO:0000256" key="1">
    <source>
        <dbReference type="ARBA" id="ARBA00022737"/>
    </source>
</evidence>
<evidence type="ECO:0000256" key="3">
    <source>
        <dbReference type="PROSITE-ProRule" id="PRU00023"/>
    </source>
</evidence>
<dbReference type="RefSeq" id="XP_001586155.1">
    <property type="nucleotide sequence ID" value="XM_001586105.1"/>
</dbReference>
<proteinExistence type="predicted"/>
<dbReference type="PANTHER" id="PTHR24198">
    <property type="entry name" value="ANKYRIN REPEAT AND PROTEIN KINASE DOMAIN-CONTAINING PROTEIN"/>
    <property type="match status" value="1"/>
</dbReference>
<keyword evidence="2 3" id="KW-0040">ANK repeat</keyword>
<dbReference type="OrthoDB" id="194358at2759"/>
<reference evidence="5" key="1">
    <citation type="journal article" date="2017" name="Genome Biol. Evol.">
        <title>The complete genome sequence of the phytopathogenic fungus Sclerotinia sclerotiorum reveals insights into the genome architecture of broad host range pathogens.</title>
        <authorList>
            <person name="Derbyshire M."/>
            <person name="Denton-Giles M."/>
            <person name="Hegedus D."/>
            <person name="Seifbarghy S."/>
            <person name="Rollins J."/>
            <person name="van Kan J."/>
            <person name="Seidl M.F."/>
            <person name="Faino L."/>
            <person name="Mbengue M."/>
            <person name="Navaud O."/>
            <person name="Raffaele S."/>
            <person name="Hammond-Kosack K."/>
            <person name="Heard S."/>
            <person name="Oliver R."/>
        </authorList>
    </citation>
    <scope>NUCLEOTIDE SEQUENCE [LARGE SCALE GENOMIC DNA]</scope>
    <source>
        <strain evidence="5">ATCC 18683 / 1980 / Ss-1</strain>
    </source>
</reference>
<protein>
    <recommendedName>
        <fullName evidence="6">Ankyrin repeat protein</fullName>
    </recommendedName>
</protein>
<evidence type="ECO:0000313" key="4">
    <source>
        <dbReference type="EMBL" id="APA06560.1"/>
    </source>
</evidence>
<dbReference type="Gene3D" id="1.25.40.20">
    <property type="entry name" value="Ankyrin repeat-containing domain"/>
    <property type="match status" value="2"/>
</dbReference>
<keyword evidence="1" id="KW-0677">Repeat</keyword>
<accession>A0A1D9PV49</accession>
<dbReference type="AlphaFoldDB" id="A0A1D9PV49"/>
<feature type="repeat" description="ANK" evidence="3">
    <location>
        <begin position="164"/>
        <end position="196"/>
    </location>
</feature>
<dbReference type="VEuPathDB" id="FungiDB:sscle_02g013300"/>
<dbReference type="PRINTS" id="PR01415">
    <property type="entry name" value="ANKYRIN"/>
</dbReference>